<evidence type="ECO:0000313" key="1">
    <source>
        <dbReference type="EMBL" id="KXN65800.1"/>
    </source>
</evidence>
<dbReference type="GO" id="GO:0019005">
    <property type="term" value="C:SCF ubiquitin ligase complex"/>
    <property type="evidence" value="ECO:0007669"/>
    <property type="project" value="TreeGrafter"/>
</dbReference>
<accession>A0A137NSW6</accession>
<dbReference type="InterPro" id="IPR032675">
    <property type="entry name" value="LRR_dom_sf"/>
</dbReference>
<reference evidence="1 2" key="1">
    <citation type="journal article" date="2015" name="Genome Biol. Evol.">
        <title>Phylogenomic analyses indicate that early fungi evolved digesting cell walls of algal ancestors of land plants.</title>
        <authorList>
            <person name="Chang Y."/>
            <person name="Wang S."/>
            <person name="Sekimoto S."/>
            <person name="Aerts A.L."/>
            <person name="Choi C."/>
            <person name="Clum A."/>
            <person name="LaButti K.M."/>
            <person name="Lindquist E.A."/>
            <person name="Yee Ngan C."/>
            <person name="Ohm R.A."/>
            <person name="Salamov A.A."/>
            <person name="Grigoriev I.V."/>
            <person name="Spatafora J.W."/>
            <person name="Berbee M.L."/>
        </authorList>
    </citation>
    <scope>NUCLEOTIDE SEQUENCE [LARGE SCALE GENOMIC DNA]</scope>
    <source>
        <strain evidence="1 2">NRRL 28638</strain>
    </source>
</reference>
<dbReference type="AlphaFoldDB" id="A0A137NSW6"/>
<dbReference type="Proteomes" id="UP000070444">
    <property type="component" value="Unassembled WGS sequence"/>
</dbReference>
<organism evidence="1 2">
    <name type="scientific">Conidiobolus coronatus (strain ATCC 28846 / CBS 209.66 / NRRL 28638)</name>
    <name type="common">Delacroixia coronata</name>
    <dbReference type="NCBI Taxonomy" id="796925"/>
    <lineage>
        <taxon>Eukaryota</taxon>
        <taxon>Fungi</taxon>
        <taxon>Fungi incertae sedis</taxon>
        <taxon>Zoopagomycota</taxon>
        <taxon>Entomophthoromycotina</taxon>
        <taxon>Entomophthoromycetes</taxon>
        <taxon>Entomophthorales</taxon>
        <taxon>Ancylistaceae</taxon>
        <taxon>Conidiobolus</taxon>
    </lineage>
</organism>
<name>A0A137NSW6_CONC2</name>
<dbReference type="EMBL" id="KQ964814">
    <property type="protein sequence ID" value="KXN65800.1"/>
    <property type="molecule type" value="Genomic_DNA"/>
</dbReference>
<dbReference type="Gene3D" id="3.80.10.10">
    <property type="entry name" value="Ribonuclease Inhibitor"/>
    <property type="match status" value="2"/>
</dbReference>
<keyword evidence="2" id="KW-1185">Reference proteome</keyword>
<protein>
    <recommendedName>
        <fullName evidence="3">RNI-like protein</fullName>
    </recommendedName>
</protein>
<dbReference type="OrthoDB" id="10257471at2759"/>
<dbReference type="GO" id="GO:0031146">
    <property type="term" value="P:SCF-dependent proteasomal ubiquitin-dependent protein catabolic process"/>
    <property type="evidence" value="ECO:0007669"/>
    <property type="project" value="TreeGrafter"/>
</dbReference>
<dbReference type="PANTHER" id="PTHR13318">
    <property type="entry name" value="PARTNER OF PAIRED, ISOFORM B-RELATED"/>
    <property type="match status" value="1"/>
</dbReference>
<gene>
    <name evidence="1" type="ORF">CONCODRAFT_12505</name>
</gene>
<sequence length="865" mass="101188">MNAVKIEENHSQVCNSDITQINPVLPKIFEYSTFQDLKAFNTVCKKWNQLTNPIIHKSIQLIPRYIRSLSSGFAEIYTRYFGIDIEVGECIVNNAKHASFVKSFNYYEKLKPHTAIEFFETFKYLTKLEINSIKISQGQFLCIIKPLNMLRELSLHYINIEEIKSQRLCKESIQLRQTLIKLSIENVILVGNPMLFTQTINSHSNLKEVVFNYCSIKNLLIPFNSHYPSLKYLEYKNNYSKNHHTLLTSISQYLTGLEELNLYDYSAYLLGDDCASNSLYTLIKVKKLVLNCSELRPCLLSLIFKGCPELDECILNIYGTAISKKIFSFNIGIHSKIKKLKINSKTLSISSLEAILTNCPYLTELDILLPKRWKSHFKVIKQRCKCLERLKLQPFFDCYIDEYNSLEFLAGNPSFKNTLTSLILDKFNYELVNPKHIEHYPNLNCIKFSNQSILTSNKYEDKVSNLLTLQECDAKPGFGIIPCTGYKIRRSLKLLRYNDIRKKRYNGLTAAERREAELVKEIALSTRIKPAKTIEFFATFKFLTKLDINDVPMTQGQFIRILKSLTQLQELNINNFEVTERNKNLIKKGDIYLPSTLTKLTFINSHNNLIEFKFNAGNFFDILEPFQKNYPSLKKFEYNNSILKNDEGLLNLIKHNPQLRSLHLDLECLNEKFGYYISQYLVNLEELHLRKFRHFNQENPPLILKLRRPTIIKKLKLNCEDLSESSLNSILTNCPQLRDLEVFLPYEWRSWGKLISTKCVNLEKLTINPSIAIHGEDRVTFIQEFYKSEFLTNRSIITDTLMHLTFYGFDFADSKAEYFNMFKNLRFIKFAQLIENDYKIDAWRNYSMKKCHNKCKIDIELSKVK</sequence>
<dbReference type="SUPFAM" id="SSF52058">
    <property type="entry name" value="L domain-like"/>
    <property type="match status" value="1"/>
</dbReference>
<proteinExistence type="predicted"/>
<evidence type="ECO:0008006" key="3">
    <source>
        <dbReference type="Google" id="ProtNLM"/>
    </source>
</evidence>
<dbReference type="SUPFAM" id="SSF52047">
    <property type="entry name" value="RNI-like"/>
    <property type="match status" value="1"/>
</dbReference>
<evidence type="ECO:0000313" key="2">
    <source>
        <dbReference type="Proteomes" id="UP000070444"/>
    </source>
</evidence>